<dbReference type="AlphaFoldDB" id="A0A420J2G9"/>
<evidence type="ECO:0000313" key="3">
    <source>
        <dbReference type="Proteomes" id="UP000285326"/>
    </source>
</evidence>
<name>A0A420J2G9_9PEZI</name>
<accession>A0A420J2G9</accession>
<gene>
    <name evidence="2" type="ORF">GcM1_187008</name>
</gene>
<feature type="non-terminal residue" evidence="2">
    <location>
        <position position="1"/>
    </location>
</feature>
<comment type="caution">
    <text evidence="2">The sequence shown here is derived from an EMBL/GenBank/DDBJ whole genome shotgun (WGS) entry which is preliminary data.</text>
</comment>
<reference evidence="2 3" key="1">
    <citation type="journal article" date="2018" name="BMC Genomics">
        <title>Comparative genome analyses reveal sequence features reflecting distinct modes of host-adaptation between dicot and monocot powdery mildew.</title>
        <authorList>
            <person name="Wu Y."/>
            <person name="Ma X."/>
            <person name="Pan Z."/>
            <person name="Kale S.D."/>
            <person name="Song Y."/>
            <person name="King H."/>
            <person name="Zhang Q."/>
            <person name="Presley C."/>
            <person name="Deng X."/>
            <person name="Wei C.I."/>
            <person name="Xiao S."/>
        </authorList>
    </citation>
    <scope>NUCLEOTIDE SEQUENCE [LARGE SCALE GENOMIC DNA]</scope>
    <source>
        <strain evidence="2">UMSG1</strain>
    </source>
</reference>
<feature type="region of interest" description="Disordered" evidence="1">
    <location>
        <begin position="237"/>
        <end position="264"/>
    </location>
</feature>
<organism evidence="2 3">
    <name type="scientific">Golovinomyces cichoracearum</name>
    <dbReference type="NCBI Taxonomy" id="62708"/>
    <lineage>
        <taxon>Eukaryota</taxon>
        <taxon>Fungi</taxon>
        <taxon>Dikarya</taxon>
        <taxon>Ascomycota</taxon>
        <taxon>Pezizomycotina</taxon>
        <taxon>Leotiomycetes</taxon>
        <taxon>Erysiphales</taxon>
        <taxon>Erysiphaceae</taxon>
        <taxon>Golovinomyces</taxon>
    </lineage>
</organism>
<dbReference type="EMBL" id="MCBS01018771">
    <property type="protein sequence ID" value="RKF80996.1"/>
    <property type="molecule type" value="Genomic_DNA"/>
</dbReference>
<sequence>PELKSKLTATGQSIEYCTTRNFPIKNSRCLFLDNVACDRIVTTCSGIRMCEYVKSCYVQQSHTEVPIDYWDKWEEEQPPLSLFESDKGKINANSQYHAIRASFARGTACGKEITPSCKPMFVRNEGPNVTGVPKVRVQCRHYHAQARGHFIRSFDPRGAIDIDHLEMRLQTLAQPPREDCRVIEWVGSRRHLCGVDHTQGQGKMIQHPCNVQFTVYIPKNLMLKPWAILISHGIHNHVPPPPKRSRSGSQSASQTRPSPLQRAASQNLLCDTTVGAFSKRVDSPSSQSFASFFTAANKRAGAAQTIDDEDIIFIREERRAKLAILQAKARQELAAARAAEIANERLEREAKSQYGS</sequence>
<protein>
    <submittedName>
        <fullName evidence="2">Uncharacterized protein</fullName>
    </submittedName>
</protein>
<dbReference type="Proteomes" id="UP000285326">
    <property type="component" value="Unassembled WGS sequence"/>
</dbReference>
<proteinExistence type="predicted"/>
<feature type="compositionally biased region" description="Polar residues" evidence="1">
    <location>
        <begin position="247"/>
        <end position="264"/>
    </location>
</feature>
<evidence type="ECO:0000256" key="1">
    <source>
        <dbReference type="SAM" id="MobiDB-lite"/>
    </source>
</evidence>
<evidence type="ECO:0000313" key="2">
    <source>
        <dbReference type="EMBL" id="RKF80996.1"/>
    </source>
</evidence>